<dbReference type="PANTHER" id="PTHR47099:SF1">
    <property type="entry name" value="METHYLCOBAMIDE:COM METHYLTRANSFERASE MTBA"/>
    <property type="match status" value="1"/>
</dbReference>
<dbReference type="OrthoDB" id="9780425at2"/>
<keyword evidence="2" id="KW-0456">Lyase</keyword>
<accession>A0A174SI17</accession>
<dbReference type="GO" id="GO:0006779">
    <property type="term" value="P:porphyrin-containing compound biosynthetic process"/>
    <property type="evidence" value="ECO:0007669"/>
    <property type="project" value="InterPro"/>
</dbReference>
<evidence type="ECO:0000259" key="1">
    <source>
        <dbReference type="Pfam" id="PF01208"/>
    </source>
</evidence>
<dbReference type="Proteomes" id="UP000095485">
    <property type="component" value="Unassembled WGS sequence"/>
</dbReference>
<sequence>MRLEKNRQDQMTPAERITSAGEGKMVDRVITIPFMGELKCYLSGISIRDFWFDAEKIAQAERIAFNRWGYDRIVLGPNTRGIVEALGGTFIYPKDGIPYIESPYITDYGILDRMEPVNVKKNHRIQVFAQAADILSKEAENLVPLEASIGGPFTIASNLKGVEYLLRDCRKKPEEVHRLLEIITQTQMSCIEMAAEYGMGIAMADPVANPALIGPKMYEEFVFPYTKQLTDYTVKKTGKKVSLHMCGNTYSIWKYLVQYELNELSLDNIIDLQRAVEEIGNQIPIAGNVDPVQVVMNGTKEEIDRAVAACIQTGEKAKRGYHLATGCDIPEKTDPVQIDWFMEAVRNYDRDHSRNR</sequence>
<dbReference type="Pfam" id="PF01208">
    <property type="entry name" value="URO-D"/>
    <property type="match status" value="1"/>
</dbReference>
<dbReference type="GeneID" id="96229748"/>
<feature type="domain" description="Uroporphyrinogen decarboxylase (URO-D)" evidence="1">
    <location>
        <begin position="12"/>
        <end position="348"/>
    </location>
</feature>
<dbReference type="Gene3D" id="3.20.20.210">
    <property type="match status" value="1"/>
</dbReference>
<dbReference type="EMBL" id="CZAY01000019">
    <property type="protein sequence ID" value="CUP97374.1"/>
    <property type="molecule type" value="Genomic_DNA"/>
</dbReference>
<organism evidence="2 3">
    <name type="scientific">Dorea longicatena</name>
    <dbReference type="NCBI Taxonomy" id="88431"/>
    <lineage>
        <taxon>Bacteria</taxon>
        <taxon>Bacillati</taxon>
        <taxon>Bacillota</taxon>
        <taxon>Clostridia</taxon>
        <taxon>Lachnospirales</taxon>
        <taxon>Lachnospiraceae</taxon>
        <taxon>Dorea</taxon>
    </lineage>
</organism>
<dbReference type="RefSeq" id="WP_055284146.1">
    <property type="nucleotide sequence ID" value="NZ_CZAY01000019.1"/>
</dbReference>
<dbReference type="PANTHER" id="PTHR47099">
    <property type="entry name" value="METHYLCOBAMIDE:COM METHYLTRANSFERASE MTBA"/>
    <property type="match status" value="1"/>
</dbReference>
<dbReference type="EC" id="4.1.1.37" evidence="2"/>
<reference evidence="2 3" key="1">
    <citation type="submission" date="2015-09" db="EMBL/GenBank/DDBJ databases">
        <authorList>
            <consortium name="Pathogen Informatics"/>
        </authorList>
    </citation>
    <scope>NUCLEOTIDE SEQUENCE [LARGE SCALE GENOMIC DNA]</scope>
    <source>
        <strain evidence="2 3">2789STDY5834914</strain>
    </source>
</reference>
<dbReference type="AlphaFoldDB" id="A0A174SI17"/>
<gene>
    <name evidence="2" type="primary">hemE_1</name>
    <name evidence="2" type="ORF">ERS852526_02471</name>
</gene>
<dbReference type="CDD" id="cd03465">
    <property type="entry name" value="URO-D_like"/>
    <property type="match status" value="1"/>
</dbReference>
<evidence type="ECO:0000313" key="3">
    <source>
        <dbReference type="Proteomes" id="UP000095485"/>
    </source>
</evidence>
<dbReference type="SUPFAM" id="SSF51726">
    <property type="entry name" value="UROD/MetE-like"/>
    <property type="match status" value="1"/>
</dbReference>
<dbReference type="InterPro" id="IPR000257">
    <property type="entry name" value="Uroporphyrinogen_deCOase"/>
</dbReference>
<dbReference type="GO" id="GO:0004853">
    <property type="term" value="F:uroporphyrinogen decarboxylase activity"/>
    <property type="evidence" value="ECO:0007669"/>
    <property type="project" value="UniProtKB-EC"/>
</dbReference>
<dbReference type="InterPro" id="IPR038071">
    <property type="entry name" value="UROD/MetE-like_sf"/>
</dbReference>
<proteinExistence type="predicted"/>
<evidence type="ECO:0000313" key="2">
    <source>
        <dbReference type="EMBL" id="CUP97374.1"/>
    </source>
</evidence>
<name>A0A174SI17_9FIRM</name>
<dbReference type="InterPro" id="IPR052024">
    <property type="entry name" value="Methanogen_methyltrans"/>
</dbReference>
<protein>
    <submittedName>
        <fullName evidence="2">Uroporphyrinogen decarboxylase</fullName>
        <ecNumber evidence="2">4.1.1.37</ecNumber>
    </submittedName>
</protein>